<evidence type="ECO:0000256" key="1">
    <source>
        <dbReference type="ARBA" id="ARBA00004370"/>
    </source>
</evidence>
<keyword evidence="5" id="KW-0862">Zinc</keyword>
<protein>
    <recommendedName>
        <fullName evidence="10">RING-type domain-containing protein</fullName>
    </recommendedName>
</protein>
<evidence type="ECO:0000256" key="8">
    <source>
        <dbReference type="PROSITE-ProRule" id="PRU00175"/>
    </source>
</evidence>
<dbReference type="PANTHER" id="PTHR46539">
    <property type="entry name" value="E3 UBIQUITIN-PROTEIN LIGASE ATL42"/>
    <property type="match status" value="1"/>
</dbReference>
<dbReference type="SMART" id="SM00184">
    <property type="entry name" value="RING"/>
    <property type="match status" value="1"/>
</dbReference>
<keyword evidence="6 9" id="KW-1133">Transmembrane helix</keyword>
<organism evidence="11 12">
    <name type="scientific">Protea cynaroides</name>
    <dbReference type="NCBI Taxonomy" id="273540"/>
    <lineage>
        <taxon>Eukaryota</taxon>
        <taxon>Viridiplantae</taxon>
        <taxon>Streptophyta</taxon>
        <taxon>Embryophyta</taxon>
        <taxon>Tracheophyta</taxon>
        <taxon>Spermatophyta</taxon>
        <taxon>Magnoliopsida</taxon>
        <taxon>Proteales</taxon>
        <taxon>Proteaceae</taxon>
        <taxon>Protea</taxon>
    </lineage>
</organism>
<dbReference type="EMBL" id="JAMYWD010000007">
    <property type="protein sequence ID" value="KAJ4967510.1"/>
    <property type="molecule type" value="Genomic_DNA"/>
</dbReference>
<dbReference type="AlphaFoldDB" id="A0A9Q0QPT0"/>
<keyword evidence="7 9" id="KW-0472">Membrane</keyword>
<evidence type="ECO:0000313" key="12">
    <source>
        <dbReference type="Proteomes" id="UP001141806"/>
    </source>
</evidence>
<keyword evidence="4 8" id="KW-0863">Zinc-finger</keyword>
<dbReference type="Pfam" id="PF13639">
    <property type="entry name" value="zf-RING_2"/>
    <property type="match status" value="1"/>
</dbReference>
<dbReference type="InterPro" id="IPR013083">
    <property type="entry name" value="Znf_RING/FYVE/PHD"/>
</dbReference>
<dbReference type="Proteomes" id="UP001141806">
    <property type="component" value="Unassembled WGS sequence"/>
</dbReference>
<dbReference type="OrthoDB" id="8062037at2759"/>
<evidence type="ECO:0000256" key="7">
    <source>
        <dbReference type="ARBA" id="ARBA00023136"/>
    </source>
</evidence>
<evidence type="ECO:0000256" key="9">
    <source>
        <dbReference type="SAM" id="Phobius"/>
    </source>
</evidence>
<evidence type="ECO:0000256" key="2">
    <source>
        <dbReference type="ARBA" id="ARBA00022692"/>
    </source>
</evidence>
<evidence type="ECO:0000259" key="10">
    <source>
        <dbReference type="PROSITE" id="PS50089"/>
    </source>
</evidence>
<evidence type="ECO:0000256" key="5">
    <source>
        <dbReference type="ARBA" id="ARBA00022833"/>
    </source>
</evidence>
<dbReference type="InterPro" id="IPR001841">
    <property type="entry name" value="Znf_RING"/>
</dbReference>
<dbReference type="SUPFAM" id="SSF57850">
    <property type="entry name" value="RING/U-box"/>
    <property type="match status" value="1"/>
</dbReference>
<keyword evidence="12" id="KW-1185">Reference proteome</keyword>
<sequence length="237" mass="26486">MPARMWAGMQLPFSLFHAQMYIQTLIQPEGSLKSLKGWKQSKRSQKKKKKSVALPDESVTLPTKTSTSQQGRTIALLLLSFLSLDRLTSATRVTEEKIKTTENPNHKNMITLIVSALLLPCAGMTVVFLVYLFLLWCISENEPIAQLPEKPVIKKGLSTEELQKLPNTDKLTGTECAVCLDEIEKGQPGRLLPGCNHGFHLHCADTWLSENPICPLCRAILRPDQIPNFTDHDNPPC</sequence>
<evidence type="ECO:0000256" key="4">
    <source>
        <dbReference type="ARBA" id="ARBA00022771"/>
    </source>
</evidence>
<name>A0A9Q0QPT0_9MAGN</name>
<proteinExistence type="predicted"/>
<comment type="subcellular location">
    <subcellularLocation>
        <location evidence="1">Membrane</location>
    </subcellularLocation>
</comment>
<comment type="caution">
    <text evidence="11">The sequence shown here is derived from an EMBL/GenBank/DDBJ whole genome shotgun (WGS) entry which is preliminary data.</text>
</comment>
<dbReference type="GO" id="GO:0008270">
    <property type="term" value="F:zinc ion binding"/>
    <property type="evidence" value="ECO:0007669"/>
    <property type="project" value="UniProtKB-KW"/>
</dbReference>
<feature type="transmembrane region" description="Helical" evidence="9">
    <location>
        <begin position="109"/>
        <end position="136"/>
    </location>
</feature>
<dbReference type="PANTHER" id="PTHR46539:SF2">
    <property type="entry name" value="RING-H2 FINGER PROTEIN ATL43"/>
    <property type="match status" value="1"/>
</dbReference>
<evidence type="ECO:0000313" key="11">
    <source>
        <dbReference type="EMBL" id="KAJ4967510.1"/>
    </source>
</evidence>
<evidence type="ECO:0000256" key="6">
    <source>
        <dbReference type="ARBA" id="ARBA00022989"/>
    </source>
</evidence>
<keyword evidence="2 9" id="KW-0812">Transmembrane</keyword>
<reference evidence="11" key="1">
    <citation type="journal article" date="2023" name="Plant J.">
        <title>The genome of the king protea, Protea cynaroides.</title>
        <authorList>
            <person name="Chang J."/>
            <person name="Duong T.A."/>
            <person name="Schoeman C."/>
            <person name="Ma X."/>
            <person name="Roodt D."/>
            <person name="Barker N."/>
            <person name="Li Z."/>
            <person name="Van de Peer Y."/>
            <person name="Mizrachi E."/>
        </authorList>
    </citation>
    <scope>NUCLEOTIDE SEQUENCE</scope>
    <source>
        <tissue evidence="11">Young leaves</tissue>
    </source>
</reference>
<gene>
    <name evidence="11" type="ORF">NE237_019359</name>
</gene>
<dbReference type="PROSITE" id="PS50089">
    <property type="entry name" value="ZF_RING_2"/>
    <property type="match status" value="1"/>
</dbReference>
<evidence type="ECO:0000256" key="3">
    <source>
        <dbReference type="ARBA" id="ARBA00022723"/>
    </source>
</evidence>
<dbReference type="Gene3D" id="3.30.40.10">
    <property type="entry name" value="Zinc/RING finger domain, C3HC4 (zinc finger)"/>
    <property type="match status" value="1"/>
</dbReference>
<keyword evidence="3" id="KW-0479">Metal-binding</keyword>
<dbReference type="GO" id="GO:0016020">
    <property type="term" value="C:membrane"/>
    <property type="evidence" value="ECO:0007669"/>
    <property type="project" value="UniProtKB-SubCell"/>
</dbReference>
<accession>A0A9Q0QPT0</accession>
<feature type="domain" description="RING-type" evidence="10">
    <location>
        <begin position="176"/>
        <end position="218"/>
    </location>
</feature>